<feature type="region of interest" description="Disordered" evidence="1">
    <location>
        <begin position="1"/>
        <end position="41"/>
    </location>
</feature>
<dbReference type="AlphaFoldDB" id="A0A330M3J4"/>
<name>A0A330M3J4_9GAMM</name>
<evidence type="ECO:0000313" key="2">
    <source>
        <dbReference type="EMBL" id="SQH75993.1"/>
    </source>
</evidence>
<dbReference type="Proteomes" id="UP000250123">
    <property type="component" value="Chromosome SHEWBE"/>
</dbReference>
<reference evidence="3" key="1">
    <citation type="submission" date="2018-06" db="EMBL/GenBank/DDBJ databases">
        <authorList>
            <person name="Cea G.-C."/>
            <person name="William W."/>
        </authorList>
    </citation>
    <scope>NUCLEOTIDE SEQUENCE [LARGE SCALE GENOMIC DNA]</scope>
    <source>
        <strain evidence="3">DB21MT-2</strain>
    </source>
</reference>
<evidence type="ECO:0000313" key="3">
    <source>
        <dbReference type="Proteomes" id="UP000250123"/>
    </source>
</evidence>
<accession>A0A330M3J4</accession>
<proteinExistence type="predicted"/>
<dbReference type="EMBL" id="LS483452">
    <property type="protein sequence ID" value="SQH75993.1"/>
    <property type="molecule type" value="Genomic_DNA"/>
</dbReference>
<organism evidence="2 3">
    <name type="scientific">Shewanella benthica</name>
    <dbReference type="NCBI Taxonomy" id="43661"/>
    <lineage>
        <taxon>Bacteria</taxon>
        <taxon>Pseudomonadati</taxon>
        <taxon>Pseudomonadota</taxon>
        <taxon>Gammaproteobacteria</taxon>
        <taxon>Alteromonadales</taxon>
        <taxon>Shewanellaceae</taxon>
        <taxon>Shewanella</taxon>
    </lineage>
</organism>
<gene>
    <name evidence="2" type="ORF">SHEWBE_2027</name>
</gene>
<evidence type="ECO:0000256" key="1">
    <source>
        <dbReference type="SAM" id="MobiDB-lite"/>
    </source>
</evidence>
<sequence length="41" mass="4693">MERLRPWRSDAGGTSPWTGEGRIMPEQLSRVTQEPLPRSNL</sequence>
<dbReference type="KEGG" id="sbk:SHEWBE_2027"/>
<protein>
    <submittedName>
        <fullName evidence="2">Uncharacterized protein</fullName>
    </submittedName>
</protein>